<comment type="caution">
    <text evidence="2">The sequence shown here is derived from an EMBL/GenBank/DDBJ whole genome shotgun (WGS) entry which is preliminary data.</text>
</comment>
<evidence type="ECO:0000313" key="3">
    <source>
        <dbReference type="Proteomes" id="UP000644507"/>
    </source>
</evidence>
<dbReference type="SUPFAM" id="SSF53300">
    <property type="entry name" value="vWA-like"/>
    <property type="match status" value="1"/>
</dbReference>
<organism evidence="2 3">
    <name type="scientific">Roseibacillus persicicus</name>
    <dbReference type="NCBI Taxonomy" id="454148"/>
    <lineage>
        <taxon>Bacteria</taxon>
        <taxon>Pseudomonadati</taxon>
        <taxon>Verrucomicrobiota</taxon>
        <taxon>Verrucomicrobiia</taxon>
        <taxon>Verrucomicrobiales</taxon>
        <taxon>Verrucomicrobiaceae</taxon>
        <taxon>Roseibacillus</taxon>
    </lineage>
</organism>
<dbReference type="CDD" id="cd00198">
    <property type="entry name" value="vWFA"/>
    <property type="match status" value="1"/>
</dbReference>
<reference evidence="2" key="2">
    <citation type="submission" date="2020-09" db="EMBL/GenBank/DDBJ databases">
        <authorList>
            <person name="Sun Q."/>
            <person name="Kim S."/>
        </authorList>
    </citation>
    <scope>NUCLEOTIDE SEQUENCE</scope>
    <source>
        <strain evidence="2">KCTC 12988</strain>
    </source>
</reference>
<keyword evidence="1" id="KW-0175">Coiled coil</keyword>
<reference evidence="2" key="1">
    <citation type="journal article" date="2014" name="Int. J. Syst. Evol. Microbiol.">
        <title>Complete genome sequence of Corynebacterium casei LMG S-19264T (=DSM 44701T), isolated from a smear-ripened cheese.</title>
        <authorList>
            <consortium name="US DOE Joint Genome Institute (JGI-PGF)"/>
            <person name="Walter F."/>
            <person name="Albersmeier A."/>
            <person name="Kalinowski J."/>
            <person name="Ruckert C."/>
        </authorList>
    </citation>
    <scope>NUCLEOTIDE SEQUENCE</scope>
    <source>
        <strain evidence="2">KCTC 12988</strain>
    </source>
</reference>
<feature type="coiled-coil region" evidence="1">
    <location>
        <begin position="312"/>
        <end position="339"/>
    </location>
</feature>
<dbReference type="InterPro" id="IPR036465">
    <property type="entry name" value="vWFA_dom_sf"/>
</dbReference>
<evidence type="ECO:0000256" key="1">
    <source>
        <dbReference type="SAM" id="Coils"/>
    </source>
</evidence>
<sequence>MLGLGLVEPVSAHSREAAGEEIQDKKESKVQLALLLDTSSSMDGLIQQAKTQLWSIVNTFGHAQKDGRNAFVEVALYEYGNNALEEESYWIRQVLPFTRDLDEVSEQLFSLKTNGGNEYCGAVIRRAIEQLKWDDTPGTYRAMFVAGNEPFNQGPIDPGAACREAMAKSVVVNSIHCGDESTGVNSGWKSGALVTGGTFCVIDQNKSVVQIDCPQDKIIIELNGKLNKTYLRFGSMGLECQTKQWAQDGNAQVSKEAAVSRAMTKATFNYDNRSWDLVDACRTKDFDWSKVEEEHLPEELKGLTLAERKAHVAKMTAEREAIQKRIQELNKERAAFLAAERKKQGEEAAGTLGDEVRRAVASQAKALGYQLGQ</sequence>
<gene>
    <name evidence="2" type="ORF">GCM10007100_00960</name>
</gene>
<evidence type="ECO:0008006" key="4">
    <source>
        <dbReference type="Google" id="ProtNLM"/>
    </source>
</evidence>
<keyword evidence="3" id="KW-1185">Reference proteome</keyword>
<dbReference type="Proteomes" id="UP000644507">
    <property type="component" value="Unassembled WGS sequence"/>
</dbReference>
<protein>
    <recommendedName>
        <fullName evidence="4">VWFA domain-containing protein</fullName>
    </recommendedName>
</protein>
<dbReference type="AlphaFoldDB" id="A0A918WFV9"/>
<name>A0A918WFV9_9BACT</name>
<dbReference type="Gene3D" id="3.40.50.410">
    <property type="entry name" value="von Willebrand factor, type A domain"/>
    <property type="match status" value="1"/>
</dbReference>
<dbReference type="EMBL" id="BMXI01000001">
    <property type="protein sequence ID" value="GHC40332.1"/>
    <property type="molecule type" value="Genomic_DNA"/>
</dbReference>
<accession>A0A918WFV9</accession>
<evidence type="ECO:0000313" key="2">
    <source>
        <dbReference type="EMBL" id="GHC40332.1"/>
    </source>
</evidence>
<proteinExistence type="predicted"/>